<organism evidence="9 10">
    <name type="scientific">Truncatella angustata</name>
    <dbReference type="NCBI Taxonomy" id="152316"/>
    <lineage>
        <taxon>Eukaryota</taxon>
        <taxon>Fungi</taxon>
        <taxon>Dikarya</taxon>
        <taxon>Ascomycota</taxon>
        <taxon>Pezizomycotina</taxon>
        <taxon>Sordariomycetes</taxon>
        <taxon>Xylariomycetidae</taxon>
        <taxon>Amphisphaeriales</taxon>
        <taxon>Sporocadaceae</taxon>
        <taxon>Truncatella</taxon>
    </lineage>
</organism>
<dbReference type="PANTHER" id="PTHR12318:SF0">
    <property type="entry name" value="ACYL-COENZYME A DIPHOSPHATASE NUDT19"/>
    <property type="match status" value="1"/>
</dbReference>
<dbReference type="Proteomes" id="UP000758603">
    <property type="component" value="Unassembled WGS sequence"/>
</dbReference>
<evidence type="ECO:0000256" key="2">
    <source>
        <dbReference type="ARBA" id="ARBA00001946"/>
    </source>
</evidence>
<evidence type="ECO:0000256" key="6">
    <source>
        <dbReference type="ARBA" id="ARBA00023211"/>
    </source>
</evidence>
<dbReference type="SUPFAM" id="SSF55811">
    <property type="entry name" value="Nudix"/>
    <property type="match status" value="1"/>
</dbReference>
<keyword evidence="3" id="KW-0479">Metal-binding</keyword>
<dbReference type="InterPro" id="IPR000086">
    <property type="entry name" value="NUDIX_hydrolase_dom"/>
</dbReference>
<evidence type="ECO:0000256" key="1">
    <source>
        <dbReference type="ARBA" id="ARBA00001936"/>
    </source>
</evidence>
<dbReference type="GO" id="GO:0046872">
    <property type="term" value="F:metal ion binding"/>
    <property type="evidence" value="ECO:0007669"/>
    <property type="project" value="UniProtKB-KW"/>
</dbReference>
<keyword evidence="10" id="KW-1185">Reference proteome</keyword>
<comment type="cofactor">
    <cofactor evidence="2">
        <name>Mg(2+)</name>
        <dbReference type="ChEBI" id="CHEBI:18420"/>
    </cofactor>
</comment>
<proteinExistence type="predicted"/>
<gene>
    <name evidence="9" type="ORF">BKA67DRAFT_660438</name>
</gene>
<comment type="cofactor">
    <cofactor evidence="1">
        <name>Mn(2+)</name>
        <dbReference type="ChEBI" id="CHEBI:29035"/>
    </cofactor>
</comment>
<feature type="compositionally biased region" description="Basic and acidic residues" evidence="7">
    <location>
        <begin position="14"/>
        <end position="25"/>
    </location>
</feature>
<keyword evidence="4" id="KW-0378">Hydrolase</keyword>
<evidence type="ECO:0000313" key="10">
    <source>
        <dbReference type="Proteomes" id="UP000758603"/>
    </source>
</evidence>
<dbReference type="GO" id="GO:0016818">
    <property type="term" value="F:hydrolase activity, acting on acid anhydrides, in phosphorus-containing anhydrides"/>
    <property type="evidence" value="ECO:0007669"/>
    <property type="project" value="InterPro"/>
</dbReference>
<dbReference type="AlphaFoldDB" id="A0A9P8ZU96"/>
<reference evidence="9" key="1">
    <citation type="journal article" date="2021" name="Nat. Commun.">
        <title>Genetic determinants of endophytism in the Arabidopsis root mycobiome.</title>
        <authorList>
            <person name="Mesny F."/>
            <person name="Miyauchi S."/>
            <person name="Thiergart T."/>
            <person name="Pickel B."/>
            <person name="Atanasova L."/>
            <person name="Karlsson M."/>
            <person name="Huettel B."/>
            <person name="Barry K.W."/>
            <person name="Haridas S."/>
            <person name="Chen C."/>
            <person name="Bauer D."/>
            <person name="Andreopoulos W."/>
            <person name="Pangilinan J."/>
            <person name="LaButti K."/>
            <person name="Riley R."/>
            <person name="Lipzen A."/>
            <person name="Clum A."/>
            <person name="Drula E."/>
            <person name="Henrissat B."/>
            <person name="Kohler A."/>
            <person name="Grigoriev I.V."/>
            <person name="Martin F.M."/>
            <person name="Hacquard S."/>
        </authorList>
    </citation>
    <scope>NUCLEOTIDE SEQUENCE</scope>
    <source>
        <strain evidence="9">MPI-SDFR-AT-0073</strain>
    </source>
</reference>
<feature type="domain" description="Nudix hydrolase" evidence="8">
    <location>
        <begin position="26"/>
        <end position="245"/>
    </location>
</feature>
<comment type="caution">
    <text evidence="9">The sequence shown here is derived from an EMBL/GenBank/DDBJ whole genome shotgun (WGS) entry which is preliminary data.</text>
</comment>
<dbReference type="RefSeq" id="XP_045955922.1">
    <property type="nucleotide sequence ID" value="XM_046107624.1"/>
</dbReference>
<keyword evidence="5" id="KW-0460">Magnesium</keyword>
<feature type="region of interest" description="Disordered" evidence="7">
    <location>
        <begin position="1"/>
        <end position="33"/>
    </location>
</feature>
<evidence type="ECO:0000256" key="7">
    <source>
        <dbReference type="SAM" id="MobiDB-lite"/>
    </source>
</evidence>
<feature type="compositionally biased region" description="Polar residues" evidence="7">
    <location>
        <begin position="1"/>
        <end position="10"/>
    </location>
</feature>
<accession>A0A9P8ZU96</accession>
<evidence type="ECO:0000256" key="4">
    <source>
        <dbReference type="ARBA" id="ARBA00022801"/>
    </source>
</evidence>
<dbReference type="CDD" id="cd18870">
    <property type="entry name" value="NUDIX_AcylCoAdiphos_Nudt19"/>
    <property type="match status" value="1"/>
</dbReference>
<name>A0A9P8ZU96_9PEZI</name>
<dbReference type="EMBL" id="JAGPXC010000006">
    <property type="protein sequence ID" value="KAH6651644.1"/>
    <property type="molecule type" value="Genomic_DNA"/>
</dbReference>
<evidence type="ECO:0000313" key="9">
    <source>
        <dbReference type="EMBL" id="KAH6651644.1"/>
    </source>
</evidence>
<protein>
    <recommendedName>
        <fullName evidence="8">Nudix hydrolase domain-containing protein</fullName>
    </recommendedName>
</protein>
<dbReference type="PROSITE" id="PS51462">
    <property type="entry name" value="NUDIX"/>
    <property type="match status" value="1"/>
</dbReference>
<dbReference type="GeneID" id="70136515"/>
<dbReference type="InterPro" id="IPR015797">
    <property type="entry name" value="NUDIX_hydrolase-like_dom_sf"/>
</dbReference>
<dbReference type="InterPro" id="IPR039121">
    <property type="entry name" value="NUDT19"/>
</dbReference>
<evidence type="ECO:0000256" key="3">
    <source>
        <dbReference type="ARBA" id="ARBA00022723"/>
    </source>
</evidence>
<keyword evidence="6" id="KW-0464">Manganese</keyword>
<evidence type="ECO:0000256" key="5">
    <source>
        <dbReference type="ARBA" id="ARBA00022842"/>
    </source>
</evidence>
<dbReference type="Gene3D" id="3.90.79.10">
    <property type="entry name" value="Nucleoside Triphosphate Pyrophosphohydrolase"/>
    <property type="match status" value="1"/>
</dbReference>
<dbReference type="OrthoDB" id="1695362at2759"/>
<dbReference type="GO" id="GO:0005739">
    <property type="term" value="C:mitochondrion"/>
    <property type="evidence" value="ECO:0007669"/>
    <property type="project" value="TreeGrafter"/>
</dbReference>
<sequence>MTSKASHYSTASPSREEERKKKPPAEPRPSSSIVLLSPTNQVLLLHRVKTSSSFASAHVFPGGNLSGFHDGPVPPPGELARHEDGPAYRLGAVRETFEESGILLARRKGRGDAGLLSLPAAERDAARKRIYANEVPFGDWLESVGGEADLENLRPFTRWITPPATPKRFTTQMYLYMLPLAPDEAAATPSDLTSAAMQSEAVLPTPDGTETTTAVFEDASTWLARQRRGEIILFPPQAFLLTLIAQFCKGSPSEKSRENAHYKDQRDSLLSFLQETPTATHPKALKQATSNISWADKVISPVTSLVRPDGRVVLSLDKPGPELRGSGRGGDWERVVLVRFAKGTATEVEVMDREEVFQEERERVEREGKKEEGAKL</sequence>
<evidence type="ECO:0000259" key="8">
    <source>
        <dbReference type="PROSITE" id="PS51462"/>
    </source>
</evidence>
<dbReference type="PANTHER" id="PTHR12318">
    <property type="entry name" value="TESTOSTERONE-REGULATED PROTEIN RP2"/>
    <property type="match status" value="1"/>
</dbReference>